<evidence type="ECO:0000313" key="1">
    <source>
        <dbReference type="EMBL" id="MBP2326186.1"/>
    </source>
</evidence>
<gene>
    <name evidence="1" type="ORF">JOF56_006571</name>
</gene>
<accession>A0ABS4TQN6</accession>
<evidence type="ECO:0000313" key="2">
    <source>
        <dbReference type="Proteomes" id="UP001519332"/>
    </source>
</evidence>
<keyword evidence="2" id="KW-1185">Reference proteome</keyword>
<dbReference type="Proteomes" id="UP001519332">
    <property type="component" value="Unassembled WGS sequence"/>
</dbReference>
<proteinExistence type="predicted"/>
<dbReference type="EMBL" id="JAGINW010000001">
    <property type="protein sequence ID" value="MBP2326186.1"/>
    <property type="molecule type" value="Genomic_DNA"/>
</dbReference>
<sequence length="337" mass="37031">MTQTPKVEDVLDYLRAHGWTMTGSWRNATVWSLREFDVLVPPTDAVADRPGRLRELVQCVAESEGRTPRMVRRDIALPAVDVVSYRARDTTESVTLPTGMRSLRAARDLVVACAREVVVETSQTVGTLLERSFLSLSEEVFGVDIALPYEELGRRTALRVLRSSTTVLKAVGSPDEDAFEQVFREGVSKDVCVALADLAGQDRRGSFELGFRWSRRAPLKDQAVEFPAGVGRRIRAAGKRTEPPAEDAVGVVEGPVHSLSDDENGERWRIGVRGVLQIDGTASGRRRLVPVWLRSAQDYDAALVAHREGNPVRAQGAITNTRGVTAADNGFTVIRQT</sequence>
<protein>
    <submittedName>
        <fullName evidence="1">Uncharacterized protein</fullName>
    </submittedName>
</protein>
<name>A0ABS4TQN6_9PSEU</name>
<organism evidence="1 2">
    <name type="scientific">Kibdelosporangium banguiense</name>
    <dbReference type="NCBI Taxonomy" id="1365924"/>
    <lineage>
        <taxon>Bacteria</taxon>
        <taxon>Bacillati</taxon>
        <taxon>Actinomycetota</taxon>
        <taxon>Actinomycetes</taxon>
        <taxon>Pseudonocardiales</taxon>
        <taxon>Pseudonocardiaceae</taxon>
        <taxon>Kibdelosporangium</taxon>
    </lineage>
</organism>
<reference evidence="1 2" key="1">
    <citation type="submission" date="2021-03" db="EMBL/GenBank/DDBJ databases">
        <title>Sequencing the genomes of 1000 actinobacteria strains.</title>
        <authorList>
            <person name="Klenk H.-P."/>
        </authorList>
    </citation>
    <scope>NUCLEOTIDE SEQUENCE [LARGE SCALE GENOMIC DNA]</scope>
    <source>
        <strain evidence="1 2">DSM 46670</strain>
    </source>
</reference>
<dbReference type="RefSeq" id="WP_209643278.1">
    <property type="nucleotide sequence ID" value="NZ_JAGINW010000001.1"/>
</dbReference>
<comment type="caution">
    <text evidence="1">The sequence shown here is derived from an EMBL/GenBank/DDBJ whole genome shotgun (WGS) entry which is preliminary data.</text>
</comment>